<proteinExistence type="predicted"/>
<evidence type="ECO:0000313" key="1">
    <source>
        <dbReference type="EMBL" id="ERJ64084.1"/>
    </source>
</evidence>
<reference evidence="1 2" key="1">
    <citation type="submission" date="2013-06" db="EMBL/GenBank/DDBJ databases">
        <authorList>
            <person name="Weinstock G."/>
            <person name="Sodergren E."/>
            <person name="Lobos E.A."/>
            <person name="Fulton L."/>
            <person name="Fulton R."/>
            <person name="Courtney L."/>
            <person name="Fronick C."/>
            <person name="O'Laughlin M."/>
            <person name="Godfrey J."/>
            <person name="Wilson R.M."/>
            <person name="Miner T."/>
            <person name="Farmer C."/>
            <person name="Delehaunty K."/>
            <person name="Cordes M."/>
            <person name="Minx P."/>
            <person name="Tomlinson C."/>
            <person name="Chen J."/>
            <person name="Wollam A."/>
            <person name="Pepin K.H."/>
            <person name="Bhonagiri V."/>
            <person name="Zhang X."/>
            <person name="Warren W."/>
            <person name="Mitreva M."/>
            <person name="Mardis E.R."/>
            <person name="Wilson R.K."/>
        </authorList>
    </citation>
    <scope>NUCLEOTIDE SEQUENCE [LARGE SCALE GENOMIC DNA]</scope>
    <source>
        <strain evidence="1 2">F0570</strain>
    </source>
</reference>
<name>A0A0E2LN30_PORGN</name>
<accession>A0A0E2LN30</accession>
<sequence length="51" mass="5786">MCFDCFSAHEKKKWSASPFLFALFHFPQDTIGNRAFGSDGFDRELNPADSV</sequence>
<dbReference type="Proteomes" id="UP000016630">
    <property type="component" value="Unassembled WGS sequence"/>
</dbReference>
<dbReference type="EMBL" id="AWUW01000140">
    <property type="protein sequence ID" value="ERJ64084.1"/>
    <property type="molecule type" value="Genomic_DNA"/>
</dbReference>
<comment type="caution">
    <text evidence="1">The sequence shown here is derived from an EMBL/GenBank/DDBJ whole genome shotgun (WGS) entry which is preliminary data.</text>
</comment>
<protein>
    <submittedName>
        <fullName evidence="1">Uncharacterized protein</fullName>
    </submittedName>
</protein>
<dbReference type="PATRIC" id="fig|1227271.3.peg.1796"/>
<dbReference type="AlphaFoldDB" id="A0A0E2LN30"/>
<organism evidence="1 2">
    <name type="scientific">Porphyromonas gingivalis F0570</name>
    <dbReference type="NCBI Taxonomy" id="1227271"/>
    <lineage>
        <taxon>Bacteria</taxon>
        <taxon>Pseudomonadati</taxon>
        <taxon>Bacteroidota</taxon>
        <taxon>Bacteroidia</taxon>
        <taxon>Bacteroidales</taxon>
        <taxon>Porphyromonadaceae</taxon>
        <taxon>Porphyromonas</taxon>
    </lineage>
</organism>
<gene>
    <name evidence="1" type="ORF">HMPREF1555_02047</name>
</gene>
<dbReference type="HOGENOM" id="CLU_3102110_0_0_10"/>
<evidence type="ECO:0000313" key="2">
    <source>
        <dbReference type="Proteomes" id="UP000016630"/>
    </source>
</evidence>